<dbReference type="EMBL" id="JALNTZ010000004">
    <property type="protein sequence ID" value="KAJ3653310.1"/>
    <property type="molecule type" value="Genomic_DNA"/>
</dbReference>
<comment type="caution">
    <text evidence="2">The sequence shown here is derived from an EMBL/GenBank/DDBJ whole genome shotgun (WGS) entry which is preliminary data.</text>
</comment>
<accession>A0AA38IBA2</accession>
<name>A0AA38IBA2_9CUCU</name>
<sequence length="85" mass="9289">MVSDLRPATVRRRCCTHRYCRCTDTDVPALLRHVATTVDGDGGALAGPGAKAGAVRGREERRVGGRLGRGRRGGEESNDQRRRRC</sequence>
<keyword evidence="3" id="KW-1185">Reference proteome</keyword>
<organism evidence="2 3">
    <name type="scientific">Zophobas morio</name>
    <dbReference type="NCBI Taxonomy" id="2755281"/>
    <lineage>
        <taxon>Eukaryota</taxon>
        <taxon>Metazoa</taxon>
        <taxon>Ecdysozoa</taxon>
        <taxon>Arthropoda</taxon>
        <taxon>Hexapoda</taxon>
        <taxon>Insecta</taxon>
        <taxon>Pterygota</taxon>
        <taxon>Neoptera</taxon>
        <taxon>Endopterygota</taxon>
        <taxon>Coleoptera</taxon>
        <taxon>Polyphaga</taxon>
        <taxon>Cucujiformia</taxon>
        <taxon>Tenebrionidae</taxon>
        <taxon>Zophobas</taxon>
    </lineage>
</organism>
<reference evidence="2" key="1">
    <citation type="journal article" date="2023" name="G3 (Bethesda)">
        <title>Whole genome assemblies of Zophobas morio and Tenebrio molitor.</title>
        <authorList>
            <person name="Kaur S."/>
            <person name="Stinson S.A."/>
            <person name="diCenzo G.C."/>
        </authorList>
    </citation>
    <scope>NUCLEOTIDE SEQUENCE</scope>
    <source>
        <strain evidence="2">QUZm001</strain>
    </source>
</reference>
<protein>
    <submittedName>
        <fullName evidence="2">Uncharacterized protein</fullName>
    </submittedName>
</protein>
<dbReference type="Proteomes" id="UP001168821">
    <property type="component" value="Unassembled WGS sequence"/>
</dbReference>
<evidence type="ECO:0000313" key="2">
    <source>
        <dbReference type="EMBL" id="KAJ3653310.1"/>
    </source>
</evidence>
<gene>
    <name evidence="2" type="ORF">Zmor_012569</name>
</gene>
<feature type="region of interest" description="Disordered" evidence="1">
    <location>
        <begin position="39"/>
        <end position="85"/>
    </location>
</feature>
<evidence type="ECO:0000313" key="3">
    <source>
        <dbReference type="Proteomes" id="UP001168821"/>
    </source>
</evidence>
<evidence type="ECO:0000256" key="1">
    <source>
        <dbReference type="SAM" id="MobiDB-lite"/>
    </source>
</evidence>
<dbReference type="AlphaFoldDB" id="A0AA38IBA2"/>
<feature type="compositionally biased region" description="Basic and acidic residues" evidence="1">
    <location>
        <begin position="72"/>
        <end position="85"/>
    </location>
</feature>
<proteinExistence type="predicted"/>